<dbReference type="InterPro" id="IPR003593">
    <property type="entry name" value="AAA+_ATPase"/>
</dbReference>
<evidence type="ECO:0000256" key="8">
    <source>
        <dbReference type="SAM" id="Coils"/>
    </source>
</evidence>
<dbReference type="GO" id="GO:0016887">
    <property type="term" value="F:ATP hydrolysis activity"/>
    <property type="evidence" value="ECO:0007669"/>
    <property type="project" value="InterPro"/>
</dbReference>
<evidence type="ECO:0000256" key="2">
    <source>
        <dbReference type="ARBA" id="ARBA00022448"/>
    </source>
</evidence>
<gene>
    <name evidence="12" type="ORF">EC957_007977</name>
</gene>
<sequence length="1195" mass="133284">MTIHYSDADTANPHIRRSQPSSAHKKSRRRGKGAKDRHSRHPMSSHHHHHHHHSIHKHPKKKHHFKVQQRQRKHQQKQQQGQGQRVLAQNPFELKSFNPKNFDPKTFDPKSIDLKSLDLPNIDMKNFDIHSLDVNKIGEKLTGTLVKSSLPAGLKFPKELTLEQLQSIVERFHWNETRTDVRAPLPMDFEPDKSIFTFLYSINHFKDPTVDLPGCPVAGTPLRSDDSASGLVWTCEAGHFCAAPNVSVPCLPGFYCPANTAQPTLCCKGYLCSPDTKTIEACPASYFCPAASTRALPCNFLAFCPRGTSAVEKYGLGAVLFAFALITMAVFSIKKRIFRAQRLRYRQRLRELGDNSDDLEDERRQKREAAQLAQSIIIEDQKRFMAGSQIASHGAVPGGGGGLDFAASHRSLALAAAAAGNMNVSTMSLPKAERSFDIRFEKLGLTLPTGVDIIKNISGRLITGRTCAVMGPSGAGKTTFLSILAGKVAKTDGSIKVNGKEQTLSLWKKLIGFVPQEDVMLSDLSVREILMHSARMRQAVHMSHNEKRLKVLEVIQFLGLGHIMDNPIGDVETRGVSGGERKRVNIGMELVASPSILFLDEPTSGLDSATSLEVCKLLKQIAQEQFLTVAAVVHSPSPHAFNQFDDLLLLGSGGRVVYSGPRGEASHYFESIGYPVPEDESPADFFISLAAGRVDKSPHAPEYESQEEDDDAMTYGYQDTIKPKTPRERTRELFDEWENHCRNKALSKTLQKHAIRESDTMITVRLSNDGSSQGSPEKRDMMKQAQLYPLDQSSGDTTEKSSYPAMLPEERDCHVSTMALHQPSRPQSPTFSVPISNLVRSSIDTTDQVEVIKNQGKGFWTSLRMSFITSWADSVSYIRDVFEEMGHWLWTIKCKFTGEQDPVRETPSFGSVFILCFKRACLQNYRSQMGFLSDQSLHLACGLCVSFASKDMMYTPRQPAEICAMAPPAIQLSCATPLDDIRYVGMFMSLGVYFAGISVGASTFGDEKAVYWRDTSAGMPTLPYYLAKFLADVPRMIVAACMYTGAFIFFFAYRQQLTSLFLVILLLYINAFSLGYFVSAVVNRSMFGLAGTGMSLAWALVLSGTAPHLYKVMTSSGYATVRWVWDVSAPRWGVEAFYLKEMDSRIYNEINHNVLGDMYAFEHYEGAIMSMIYIGLGWNMLTFTLMKLLNRHKVK</sequence>
<keyword evidence="7 10" id="KW-0472">Membrane</keyword>
<evidence type="ECO:0000256" key="1">
    <source>
        <dbReference type="ARBA" id="ARBA00004141"/>
    </source>
</evidence>
<dbReference type="GO" id="GO:0140359">
    <property type="term" value="F:ABC-type transporter activity"/>
    <property type="evidence" value="ECO:0007669"/>
    <property type="project" value="InterPro"/>
</dbReference>
<keyword evidence="4" id="KW-0547">Nucleotide-binding</keyword>
<dbReference type="InterPro" id="IPR013525">
    <property type="entry name" value="ABC2_TM"/>
</dbReference>
<feature type="domain" description="ABC transporter" evidence="11">
    <location>
        <begin position="438"/>
        <end position="678"/>
    </location>
</feature>
<comment type="subcellular location">
    <subcellularLocation>
        <location evidence="1">Membrane</location>
        <topology evidence="1">Multi-pass membrane protein</topology>
    </subcellularLocation>
</comment>
<keyword evidence="8" id="KW-0175">Coiled coil</keyword>
<dbReference type="EMBL" id="JAAAXW010000387">
    <property type="protein sequence ID" value="KAF9537551.1"/>
    <property type="molecule type" value="Genomic_DNA"/>
</dbReference>
<feature type="region of interest" description="Disordered" evidence="9">
    <location>
        <begin position="1"/>
        <end position="85"/>
    </location>
</feature>
<protein>
    <recommendedName>
        <fullName evidence="11">ABC transporter domain-containing protein</fullName>
    </recommendedName>
</protein>
<dbReference type="Proteomes" id="UP000723463">
    <property type="component" value="Unassembled WGS sequence"/>
</dbReference>
<organism evidence="12 13">
    <name type="scientific">Mortierella hygrophila</name>
    <dbReference type="NCBI Taxonomy" id="979708"/>
    <lineage>
        <taxon>Eukaryota</taxon>
        <taxon>Fungi</taxon>
        <taxon>Fungi incertae sedis</taxon>
        <taxon>Mucoromycota</taxon>
        <taxon>Mortierellomycotina</taxon>
        <taxon>Mortierellomycetes</taxon>
        <taxon>Mortierellales</taxon>
        <taxon>Mortierellaceae</taxon>
        <taxon>Mortierella</taxon>
    </lineage>
</organism>
<name>A0A9P6JY40_9FUNG</name>
<evidence type="ECO:0000259" key="11">
    <source>
        <dbReference type="PROSITE" id="PS50893"/>
    </source>
</evidence>
<dbReference type="Gene3D" id="3.40.50.300">
    <property type="entry name" value="P-loop containing nucleotide triphosphate hydrolases"/>
    <property type="match status" value="1"/>
</dbReference>
<dbReference type="InterPro" id="IPR027417">
    <property type="entry name" value="P-loop_NTPase"/>
</dbReference>
<comment type="caution">
    <text evidence="12">The sequence shown here is derived from an EMBL/GenBank/DDBJ whole genome shotgun (WGS) entry which is preliminary data.</text>
</comment>
<feature type="transmembrane region" description="Helical" evidence="10">
    <location>
        <begin position="1086"/>
        <end position="1106"/>
    </location>
</feature>
<feature type="compositionally biased region" description="Basic residues" evidence="9">
    <location>
        <begin position="23"/>
        <end position="76"/>
    </location>
</feature>
<evidence type="ECO:0000256" key="10">
    <source>
        <dbReference type="SAM" id="Phobius"/>
    </source>
</evidence>
<evidence type="ECO:0000256" key="9">
    <source>
        <dbReference type="SAM" id="MobiDB-lite"/>
    </source>
</evidence>
<evidence type="ECO:0000313" key="12">
    <source>
        <dbReference type="EMBL" id="KAF9537551.1"/>
    </source>
</evidence>
<evidence type="ECO:0000256" key="3">
    <source>
        <dbReference type="ARBA" id="ARBA00022692"/>
    </source>
</evidence>
<dbReference type="GO" id="GO:0016020">
    <property type="term" value="C:membrane"/>
    <property type="evidence" value="ECO:0007669"/>
    <property type="project" value="UniProtKB-SubCell"/>
</dbReference>
<proteinExistence type="predicted"/>
<dbReference type="AlphaFoldDB" id="A0A9P6JY40"/>
<dbReference type="InterPro" id="IPR017871">
    <property type="entry name" value="ABC_transporter-like_CS"/>
</dbReference>
<dbReference type="Pfam" id="PF00005">
    <property type="entry name" value="ABC_tran"/>
    <property type="match status" value="1"/>
</dbReference>
<dbReference type="GO" id="GO:0005524">
    <property type="term" value="F:ATP binding"/>
    <property type="evidence" value="ECO:0007669"/>
    <property type="project" value="UniProtKB-KW"/>
</dbReference>
<feature type="transmembrane region" description="Helical" evidence="10">
    <location>
        <begin position="1167"/>
        <end position="1189"/>
    </location>
</feature>
<dbReference type="InterPro" id="IPR003439">
    <property type="entry name" value="ABC_transporter-like_ATP-bd"/>
</dbReference>
<dbReference type="PANTHER" id="PTHR48041:SF91">
    <property type="entry name" value="ABC TRANSPORTER G FAMILY MEMBER 28"/>
    <property type="match status" value="1"/>
</dbReference>
<keyword evidence="3 10" id="KW-0812">Transmembrane</keyword>
<feature type="transmembrane region" description="Helical" evidence="10">
    <location>
        <begin position="1036"/>
        <end position="1053"/>
    </location>
</feature>
<dbReference type="Pfam" id="PF01061">
    <property type="entry name" value="ABC2_membrane"/>
    <property type="match status" value="1"/>
</dbReference>
<dbReference type="InterPro" id="IPR050352">
    <property type="entry name" value="ABCG_transporters"/>
</dbReference>
<keyword evidence="13" id="KW-1185">Reference proteome</keyword>
<evidence type="ECO:0000313" key="13">
    <source>
        <dbReference type="Proteomes" id="UP000723463"/>
    </source>
</evidence>
<keyword evidence="6 10" id="KW-1133">Transmembrane helix</keyword>
<keyword evidence="5" id="KW-0067">ATP-binding</keyword>
<dbReference type="InterPro" id="IPR043926">
    <property type="entry name" value="ABCG_dom"/>
</dbReference>
<dbReference type="FunFam" id="3.40.50.300:FF:000367">
    <property type="entry name" value="ABC transporter G family member 24"/>
    <property type="match status" value="1"/>
</dbReference>
<feature type="coiled-coil region" evidence="8">
    <location>
        <begin position="342"/>
        <end position="369"/>
    </location>
</feature>
<reference evidence="12" key="1">
    <citation type="journal article" date="2020" name="Fungal Divers.">
        <title>Resolving the Mortierellaceae phylogeny through synthesis of multi-gene phylogenetics and phylogenomics.</title>
        <authorList>
            <person name="Vandepol N."/>
            <person name="Liber J."/>
            <person name="Desiro A."/>
            <person name="Na H."/>
            <person name="Kennedy M."/>
            <person name="Barry K."/>
            <person name="Grigoriev I.V."/>
            <person name="Miller A.N."/>
            <person name="O'Donnell K."/>
            <person name="Stajich J.E."/>
            <person name="Bonito G."/>
        </authorList>
    </citation>
    <scope>NUCLEOTIDE SEQUENCE</scope>
    <source>
        <strain evidence="12">NRRL 2591</strain>
    </source>
</reference>
<dbReference type="SUPFAM" id="SSF52540">
    <property type="entry name" value="P-loop containing nucleoside triphosphate hydrolases"/>
    <property type="match status" value="1"/>
</dbReference>
<evidence type="ECO:0000256" key="4">
    <source>
        <dbReference type="ARBA" id="ARBA00022741"/>
    </source>
</evidence>
<keyword evidence="2" id="KW-0813">Transport</keyword>
<accession>A0A9P6JY40</accession>
<dbReference type="SMART" id="SM00382">
    <property type="entry name" value="AAA"/>
    <property type="match status" value="1"/>
</dbReference>
<evidence type="ECO:0000256" key="6">
    <source>
        <dbReference type="ARBA" id="ARBA00022989"/>
    </source>
</evidence>
<dbReference type="PROSITE" id="PS50893">
    <property type="entry name" value="ABC_TRANSPORTER_2"/>
    <property type="match status" value="1"/>
</dbReference>
<evidence type="ECO:0000256" key="7">
    <source>
        <dbReference type="ARBA" id="ARBA00023136"/>
    </source>
</evidence>
<evidence type="ECO:0000256" key="5">
    <source>
        <dbReference type="ARBA" id="ARBA00022840"/>
    </source>
</evidence>
<dbReference type="Pfam" id="PF19055">
    <property type="entry name" value="ABC2_membrane_7"/>
    <property type="match status" value="1"/>
</dbReference>
<dbReference type="PROSITE" id="PS00211">
    <property type="entry name" value="ABC_TRANSPORTER_1"/>
    <property type="match status" value="1"/>
</dbReference>
<dbReference type="PANTHER" id="PTHR48041">
    <property type="entry name" value="ABC TRANSPORTER G FAMILY MEMBER 28"/>
    <property type="match status" value="1"/>
</dbReference>
<feature type="transmembrane region" description="Helical" evidence="10">
    <location>
        <begin position="1059"/>
        <end position="1079"/>
    </location>
</feature>
<feature type="transmembrane region" description="Helical" evidence="10">
    <location>
        <begin position="314"/>
        <end position="333"/>
    </location>
</feature>